<dbReference type="KEGG" id="geh:HYN69_08365"/>
<dbReference type="Proteomes" id="UP000244496">
    <property type="component" value="Chromosome"/>
</dbReference>
<evidence type="ECO:0000313" key="3">
    <source>
        <dbReference type="Proteomes" id="UP000244496"/>
    </source>
</evidence>
<reference evidence="2 3" key="1">
    <citation type="submission" date="2018-04" db="EMBL/GenBank/DDBJ databases">
        <title>Genome sequencing of Gemmobacter.</title>
        <authorList>
            <person name="Yi H."/>
            <person name="Baek M.-G."/>
        </authorList>
    </citation>
    <scope>NUCLEOTIDE SEQUENCE [LARGE SCALE GENOMIC DNA]</scope>
    <source>
        <strain evidence="2 3">HYN0069</strain>
    </source>
</reference>
<accession>A0A2S0UL47</accession>
<feature type="region of interest" description="Disordered" evidence="1">
    <location>
        <begin position="69"/>
        <end position="99"/>
    </location>
</feature>
<evidence type="ECO:0000313" key="2">
    <source>
        <dbReference type="EMBL" id="AWB48522.1"/>
    </source>
</evidence>
<sequence length="99" mass="10867">MDRKDFDAWQDRVSGRARLLWTDAGEPEGGPERFEEQARELLAIEENPAATTKPVDGGPDAESLIAVENQGEFPTLTDQGEEQSYPATGPEWPDVPPAD</sequence>
<name>A0A2S0UL47_9RHOB</name>
<proteinExistence type="predicted"/>
<gene>
    <name evidence="2" type="ORF">HYN69_08365</name>
</gene>
<evidence type="ECO:0000256" key="1">
    <source>
        <dbReference type="SAM" id="MobiDB-lite"/>
    </source>
</evidence>
<protein>
    <recommendedName>
        <fullName evidence="4">DUF2934 domain-containing protein</fullName>
    </recommendedName>
</protein>
<organism evidence="2 3">
    <name type="scientific">Paragemmobacter aquarius</name>
    <dbReference type="NCBI Taxonomy" id="2169400"/>
    <lineage>
        <taxon>Bacteria</taxon>
        <taxon>Pseudomonadati</taxon>
        <taxon>Pseudomonadota</taxon>
        <taxon>Alphaproteobacteria</taxon>
        <taxon>Rhodobacterales</taxon>
        <taxon>Paracoccaceae</taxon>
        <taxon>Paragemmobacter</taxon>
    </lineage>
</organism>
<dbReference type="OrthoDB" id="9811127at2"/>
<dbReference type="RefSeq" id="WP_108435341.1">
    <property type="nucleotide sequence ID" value="NZ_CP028918.1"/>
</dbReference>
<dbReference type="AlphaFoldDB" id="A0A2S0UL47"/>
<dbReference type="EMBL" id="CP028918">
    <property type="protein sequence ID" value="AWB48522.1"/>
    <property type="molecule type" value="Genomic_DNA"/>
</dbReference>
<evidence type="ECO:0008006" key="4">
    <source>
        <dbReference type="Google" id="ProtNLM"/>
    </source>
</evidence>
<keyword evidence="3" id="KW-1185">Reference proteome</keyword>